<proteinExistence type="predicted"/>
<dbReference type="AlphaFoldDB" id="A0A0E9RN35"/>
<dbReference type="EMBL" id="GBXM01078068">
    <property type="protein sequence ID" value="JAH30509.1"/>
    <property type="molecule type" value="Transcribed_RNA"/>
</dbReference>
<name>A0A0E9RN35_ANGAN</name>
<reference evidence="1" key="2">
    <citation type="journal article" date="2015" name="Fish Shellfish Immunol.">
        <title>Early steps in the European eel (Anguilla anguilla)-Vibrio vulnificus interaction in the gills: Role of the RtxA13 toxin.</title>
        <authorList>
            <person name="Callol A."/>
            <person name="Pajuelo D."/>
            <person name="Ebbesson L."/>
            <person name="Teles M."/>
            <person name="MacKenzie S."/>
            <person name="Amaro C."/>
        </authorList>
    </citation>
    <scope>NUCLEOTIDE SEQUENCE</scope>
</reference>
<organism evidence="1">
    <name type="scientific">Anguilla anguilla</name>
    <name type="common">European freshwater eel</name>
    <name type="synonym">Muraena anguilla</name>
    <dbReference type="NCBI Taxonomy" id="7936"/>
    <lineage>
        <taxon>Eukaryota</taxon>
        <taxon>Metazoa</taxon>
        <taxon>Chordata</taxon>
        <taxon>Craniata</taxon>
        <taxon>Vertebrata</taxon>
        <taxon>Euteleostomi</taxon>
        <taxon>Actinopterygii</taxon>
        <taxon>Neopterygii</taxon>
        <taxon>Teleostei</taxon>
        <taxon>Anguilliformes</taxon>
        <taxon>Anguillidae</taxon>
        <taxon>Anguilla</taxon>
    </lineage>
</organism>
<protein>
    <submittedName>
        <fullName evidence="1">Uncharacterized protein</fullName>
    </submittedName>
</protein>
<sequence length="29" mass="3291">MNILKYSQLRICRCYNGSNLASKPGSCRN</sequence>
<reference evidence="1" key="1">
    <citation type="submission" date="2014-11" db="EMBL/GenBank/DDBJ databases">
        <authorList>
            <person name="Amaro Gonzalez C."/>
        </authorList>
    </citation>
    <scope>NUCLEOTIDE SEQUENCE</scope>
</reference>
<evidence type="ECO:0000313" key="1">
    <source>
        <dbReference type="EMBL" id="JAH30509.1"/>
    </source>
</evidence>
<accession>A0A0E9RN35</accession>